<dbReference type="InterPro" id="IPR002139">
    <property type="entry name" value="Ribo/fructo_kinase"/>
</dbReference>
<dbReference type="GO" id="GO:0016301">
    <property type="term" value="F:kinase activity"/>
    <property type="evidence" value="ECO:0007669"/>
    <property type="project" value="UniProtKB-KW"/>
</dbReference>
<dbReference type="PANTHER" id="PTHR43320:SF3">
    <property type="entry name" value="CARBOHYDRATE KINASE PFKB DOMAIN-CONTAINING PROTEIN"/>
    <property type="match status" value="1"/>
</dbReference>
<dbReference type="Proteomes" id="UP000027661">
    <property type="component" value="Unassembled WGS sequence"/>
</dbReference>
<evidence type="ECO:0000256" key="4">
    <source>
        <dbReference type="RuleBase" id="RU003704"/>
    </source>
</evidence>
<evidence type="ECO:0000313" key="7">
    <source>
        <dbReference type="Proteomes" id="UP000027661"/>
    </source>
</evidence>
<keyword evidence="2 4" id="KW-0808">Transferase</keyword>
<evidence type="ECO:0000259" key="5">
    <source>
        <dbReference type="Pfam" id="PF00294"/>
    </source>
</evidence>
<dbReference type="RefSeq" id="WP_005850617.1">
    <property type="nucleotide sequence ID" value="NZ_JNHM01000027.1"/>
</dbReference>
<accession>A0A069SRG8</accession>
<proteinExistence type="inferred from homology"/>
<dbReference type="Gene3D" id="3.40.1190.20">
    <property type="match status" value="1"/>
</dbReference>
<dbReference type="InterPro" id="IPR002173">
    <property type="entry name" value="Carboh/pur_kinase_PfkB_CS"/>
</dbReference>
<comment type="caution">
    <text evidence="6">The sequence shown here is derived from an EMBL/GenBank/DDBJ whole genome shotgun (WGS) entry which is preliminary data.</text>
</comment>
<organism evidence="6 7">
    <name type="scientific">Phocaeicola vulgatus str. 3975 RP4</name>
    <dbReference type="NCBI Taxonomy" id="1339352"/>
    <lineage>
        <taxon>Bacteria</taxon>
        <taxon>Pseudomonadati</taxon>
        <taxon>Bacteroidota</taxon>
        <taxon>Bacteroidia</taxon>
        <taxon>Bacteroidales</taxon>
        <taxon>Bacteroidaceae</taxon>
        <taxon>Phocaeicola</taxon>
    </lineage>
</organism>
<dbReference type="EMBL" id="JNHM01000027">
    <property type="protein sequence ID" value="KDS54233.1"/>
    <property type="molecule type" value="Genomic_DNA"/>
</dbReference>
<name>A0A069SRG8_PHOVU</name>
<dbReference type="AlphaFoldDB" id="A0A069SRG8"/>
<sequence length="328" mass="35253">MDKIIGMGNALVDVLVTLQDDSLLDEMSLPKGSMQLINEDKFLKISGKYSGMKTHKATGGSAGNTVLALANLGAHPGFIGKIGNDDFGQYFKKNGLKQGIDMKLLAGDLPTGVASTFISPDGERTFGTYLGAAATMKAENLTLDMFKGYAYLYIEGYLVQDHELILRAMQLGKEAGLQICLDMASYNIVEGDLEFFDILITKYVDIVFANEEEAKAYTGKDAWGAINEIASKCSVVIVKLGAQGSCIKKGTECIKLEVPPVKKVVDTTGAGDYYAAGFLYGLTCGYSLEKCSIIGSILASNVIQVVGTTLSKKKWDEIKLNIEALLQA</sequence>
<dbReference type="InterPro" id="IPR011611">
    <property type="entry name" value="PfkB_dom"/>
</dbReference>
<dbReference type="InterPro" id="IPR029056">
    <property type="entry name" value="Ribokinase-like"/>
</dbReference>
<dbReference type="PATRIC" id="fig|1339352.3.peg.1955"/>
<dbReference type="CDD" id="cd01168">
    <property type="entry name" value="adenosine_kinase"/>
    <property type="match status" value="1"/>
</dbReference>
<evidence type="ECO:0000256" key="3">
    <source>
        <dbReference type="ARBA" id="ARBA00022777"/>
    </source>
</evidence>
<evidence type="ECO:0000313" key="6">
    <source>
        <dbReference type="EMBL" id="KDS54233.1"/>
    </source>
</evidence>
<dbReference type="PROSITE" id="PS00584">
    <property type="entry name" value="PFKB_KINASES_2"/>
    <property type="match status" value="1"/>
</dbReference>
<dbReference type="InterPro" id="IPR052700">
    <property type="entry name" value="Carb_kinase_PfkB-like"/>
</dbReference>
<dbReference type="SUPFAM" id="SSF53613">
    <property type="entry name" value="Ribokinase-like"/>
    <property type="match status" value="1"/>
</dbReference>
<evidence type="ECO:0000256" key="1">
    <source>
        <dbReference type="ARBA" id="ARBA00010688"/>
    </source>
</evidence>
<feature type="domain" description="Carbohydrate kinase PfkB" evidence="5">
    <location>
        <begin position="46"/>
        <end position="312"/>
    </location>
</feature>
<dbReference type="PRINTS" id="PR00990">
    <property type="entry name" value="RIBOKINASE"/>
</dbReference>
<evidence type="ECO:0000256" key="2">
    <source>
        <dbReference type="ARBA" id="ARBA00022679"/>
    </source>
</evidence>
<comment type="similarity">
    <text evidence="1 4">Belongs to the carbohydrate kinase PfkB family.</text>
</comment>
<dbReference type="PANTHER" id="PTHR43320">
    <property type="entry name" value="SUGAR KINASE"/>
    <property type="match status" value="1"/>
</dbReference>
<dbReference type="Pfam" id="PF00294">
    <property type="entry name" value="PfkB"/>
    <property type="match status" value="1"/>
</dbReference>
<gene>
    <name evidence="6" type="ORF">M099_2022</name>
</gene>
<reference evidence="6 7" key="1">
    <citation type="submission" date="2014-04" db="EMBL/GenBank/DDBJ databases">
        <authorList>
            <person name="Sears C."/>
            <person name="Carroll K."/>
            <person name="Sack B.R."/>
            <person name="Qadri F."/>
            <person name="Myers L.L."/>
            <person name="Chung G.-T."/>
            <person name="Escheverria P."/>
            <person name="Fraser C.M."/>
            <person name="Sadzewicz L."/>
            <person name="Shefchek K.A."/>
            <person name="Tallon L."/>
            <person name="Das S.P."/>
            <person name="Daugherty S."/>
            <person name="Mongodin E.F."/>
        </authorList>
    </citation>
    <scope>NUCLEOTIDE SEQUENCE [LARGE SCALE GENOMIC DNA]</scope>
    <source>
        <strain evidence="6 7">3975 RP4</strain>
    </source>
</reference>
<keyword evidence="3 4" id="KW-0418">Kinase</keyword>
<protein>
    <submittedName>
        <fullName evidence="6">PfkB carbohydrate kinase family protein</fullName>
    </submittedName>
</protein>